<dbReference type="InterPro" id="IPR003675">
    <property type="entry name" value="Rce1/LyrA-like_dom"/>
</dbReference>
<evidence type="ECO:0000313" key="4">
    <source>
        <dbReference type="Proteomes" id="UP001056981"/>
    </source>
</evidence>
<dbReference type="GO" id="GO:0004175">
    <property type="term" value="F:endopeptidase activity"/>
    <property type="evidence" value="ECO:0007669"/>
    <property type="project" value="UniProtKB-ARBA"/>
</dbReference>
<organism evidence="3 4">
    <name type="scientific">Treponema denticola</name>
    <dbReference type="NCBI Taxonomy" id="158"/>
    <lineage>
        <taxon>Bacteria</taxon>
        <taxon>Pseudomonadati</taxon>
        <taxon>Spirochaetota</taxon>
        <taxon>Spirochaetia</taxon>
        <taxon>Spirochaetales</taxon>
        <taxon>Treponemataceae</taxon>
        <taxon>Treponema</taxon>
    </lineage>
</organism>
<proteinExistence type="predicted"/>
<keyword evidence="1" id="KW-1133">Transmembrane helix</keyword>
<keyword evidence="1" id="KW-0812">Transmembrane</keyword>
<dbReference type="AlphaFoldDB" id="A0A9Q9BE11"/>
<sequence length="239" mass="28050">MNDNCKSFIKIALFFIISFAGYIFLQIILTSIVKNESLTALIYLFNALFISSLVLLMYKKIFNERIIFYKNIRGLILTVIYSVLIILFLDYFYELHSIIYFTQHWFFCFAFAVATALVEEMLFRGVLFDYISKKISVYWGVFVIGCIFGLLHLINLVVGQKMEFMYIFNCICAGVFMCVLYYEYGLLSSFMYHAFWNMIFSQSVVEYKKMTGIILLLTGIVIFIFEKKLKSKESPVTFQ</sequence>
<dbReference type="RefSeq" id="WP_253717412.1">
    <property type="nucleotide sequence ID" value="NZ_CP051522.1"/>
</dbReference>
<dbReference type="GO" id="GO:0080120">
    <property type="term" value="P:CAAX-box protein maturation"/>
    <property type="evidence" value="ECO:0007669"/>
    <property type="project" value="UniProtKB-ARBA"/>
</dbReference>
<keyword evidence="3" id="KW-0378">Hydrolase</keyword>
<protein>
    <submittedName>
        <fullName evidence="3">CPBP family intramembrane metalloprotease</fullName>
    </submittedName>
</protein>
<feature type="transmembrane region" description="Helical" evidence="1">
    <location>
        <begin position="164"/>
        <end position="186"/>
    </location>
</feature>
<feature type="transmembrane region" description="Helical" evidence="1">
    <location>
        <begin position="38"/>
        <end position="58"/>
    </location>
</feature>
<feature type="transmembrane region" description="Helical" evidence="1">
    <location>
        <begin position="135"/>
        <end position="158"/>
    </location>
</feature>
<gene>
    <name evidence="3" type="ORF">E4N86_10530</name>
</gene>
<feature type="transmembrane region" description="Helical" evidence="1">
    <location>
        <begin position="70"/>
        <end position="92"/>
    </location>
</feature>
<dbReference type="Pfam" id="PF02517">
    <property type="entry name" value="Rce1-like"/>
    <property type="match status" value="1"/>
</dbReference>
<dbReference type="EMBL" id="CP051635">
    <property type="protein sequence ID" value="UTD01104.1"/>
    <property type="molecule type" value="Genomic_DNA"/>
</dbReference>
<feature type="transmembrane region" description="Helical" evidence="1">
    <location>
        <begin position="12"/>
        <end position="32"/>
    </location>
</feature>
<evidence type="ECO:0000256" key="1">
    <source>
        <dbReference type="SAM" id="Phobius"/>
    </source>
</evidence>
<dbReference type="GO" id="GO:0008237">
    <property type="term" value="F:metallopeptidase activity"/>
    <property type="evidence" value="ECO:0007669"/>
    <property type="project" value="UniProtKB-KW"/>
</dbReference>
<evidence type="ECO:0000259" key="2">
    <source>
        <dbReference type="Pfam" id="PF02517"/>
    </source>
</evidence>
<keyword evidence="3" id="KW-0482">Metalloprotease</keyword>
<name>A0A9Q9BE11_TREDN</name>
<evidence type="ECO:0000313" key="3">
    <source>
        <dbReference type="EMBL" id="UTD01104.1"/>
    </source>
</evidence>
<keyword evidence="1" id="KW-0472">Membrane</keyword>
<feature type="transmembrane region" description="Helical" evidence="1">
    <location>
        <begin position="207"/>
        <end position="225"/>
    </location>
</feature>
<feature type="domain" description="CAAX prenyl protease 2/Lysostaphin resistance protein A-like" evidence="2">
    <location>
        <begin position="104"/>
        <end position="199"/>
    </location>
</feature>
<dbReference type="Proteomes" id="UP001056981">
    <property type="component" value="Chromosome"/>
</dbReference>
<keyword evidence="3" id="KW-0645">Protease</keyword>
<reference evidence="3" key="1">
    <citation type="submission" date="2020-04" db="EMBL/GenBank/DDBJ databases">
        <title>Comparative genomics of oral phylogroup-2 Treponema strains.</title>
        <authorList>
            <person name="Zeng H."/>
            <person name="Chan Y.K."/>
            <person name="Watt R.M."/>
        </authorList>
    </citation>
    <scope>NUCLEOTIDE SEQUENCE</scope>
    <source>
        <strain evidence="3">OMZ 905</strain>
    </source>
</reference>
<accession>A0A9Q9BE11</accession>